<name>A0A5N5SYK8_9CRUS</name>
<dbReference type="Proteomes" id="UP000326759">
    <property type="component" value="Unassembled WGS sequence"/>
</dbReference>
<proteinExistence type="predicted"/>
<gene>
    <name evidence="1" type="ORF">Anas_04955</name>
</gene>
<sequence>MMVRTNLTRILSNSFFLANLTNQLLRENDLVKEALREDKGKDVELLSWEINPFTNKGDNYSSIVACISVKYKNNETILEDSYVAKLNPLRPQTSFSETMEELYGRETVVLSSVIGGMNSHLAKLGLPYIRTPKLYAQALEKGREAFVTQNLRKLGFKMHDRKIGLDLNHANLVMKELGRFHASSLLFEETLAPKTIPESFDYFEGIVA</sequence>
<comment type="caution">
    <text evidence="1">The sequence shown here is derived from an EMBL/GenBank/DDBJ whole genome shotgun (WGS) entry which is preliminary data.</text>
</comment>
<keyword evidence="2" id="KW-1185">Reference proteome</keyword>
<dbReference type="PANTHER" id="PTHR11012:SF56">
    <property type="entry name" value="CHK KINASE-LIKE DOMAIN-CONTAINING PROTEIN-RELATED"/>
    <property type="match status" value="1"/>
</dbReference>
<reference evidence="1 2" key="1">
    <citation type="journal article" date="2019" name="PLoS Biol.">
        <title>Sex chromosomes control vertical transmission of feminizing Wolbachia symbionts in an isopod.</title>
        <authorList>
            <person name="Becking T."/>
            <person name="Chebbi M.A."/>
            <person name="Giraud I."/>
            <person name="Moumen B."/>
            <person name="Laverre T."/>
            <person name="Caubet Y."/>
            <person name="Peccoud J."/>
            <person name="Gilbert C."/>
            <person name="Cordaux R."/>
        </authorList>
    </citation>
    <scope>NUCLEOTIDE SEQUENCE [LARGE SCALE GENOMIC DNA]</scope>
    <source>
        <strain evidence="1">ANa2</strain>
        <tissue evidence="1">Whole body excluding digestive tract and cuticle</tissue>
    </source>
</reference>
<dbReference type="PANTHER" id="PTHR11012">
    <property type="entry name" value="PROTEIN KINASE-LIKE DOMAIN-CONTAINING"/>
    <property type="match status" value="1"/>
</dbReference>
<dbReference type="EMBL" id="SEYY01018487">
    <property type="protein sequence ID" value="KAB7499291.1"/>
    <property type="molecule type" value="Genomic_DNA"/>
</dbReference>
<dbReference type="OrthoDB" id="8250698at2759"/>
<dbReference type="Pfam" id="PF02958">
    <property type="entry name" value="EcKL"/>
    <property type="match status" value="1"/>
</dbReference>
<organism evidence="1 2">
    <name type="scientific">Armadillidium nasatum</name>
    <dbReference type="NCBI Taxonomy" id="96803"/>
    <lineage>
        <taxon>Eukaryota</taxon>
        <taxon>Metazoa</taxon>
        <taxon>Ecdysozoa</taxon>
        <taxon>Arthropoda</taxon>
        <taxon>Crustacea</taxon>
        <taxon>Multicrustacea</taxon>
        <taxon>Malacostraca</taxon>
        <taxon>Eumalacostraca</taxon>
        <taxon>Peracarida</taxon>
        <taxon>Isopoda</taxon>
        <taxon>Oniscidea</taxon>
        <taxon>Crinocheta</taxon>
        <taxon>Armadillidiidae</taxon>
        <taxon>Armadillidium</taxon>
    </lineage>
</organism>
<protein>
    <submittedName>
        <fullName evidence="1">Uncharacterized protein</fullName>
    </submittedName>
</protein>
<accession>A0A5N5SYK8</accession>
<dbReference type="InterPro" id="IPR004119">
    <property type="entry name" value="EcKL"/>
</dbReference>
<evidence type="ECO:0000313" key="2">
    <source>
        <dbReference type="Proteomes" id="UP000326759"/>
    </source>
</evidence>
<evidence type="ECO:0000313" key="1">
    <source>
        <dbReference type="EMBL" id="KAB7499291.1"/>
    </source>
</evidence>
<dbReference type="AlphaFoldDB" id="A0A5N5SYK8"/>